<organism evidence="1 2">
    <name type="scientific">Vicia faba</name>
    <name type="common">Broad bean</name>
    <name type="synonym">Faba vulgaris</name>
    <dbReference type="NCBI Taxonomy" id="3906"/>
    <lineage>
        <taxon>Eukaryota</taxon>
        <taxon>Viridiplantae</taxon>
        <taxon>Streptophyta</taxon>
        <taxon>Embryophyta</taxon>
        <taxon>Tracheophyta</taxon>
        <taxon>Spermatophyta</taxon>
        <taxon>Magnoliopsida</taxon>
        <taxon>eudicotyledons</taxon>
        <taxon>Gunneridae</taxon>
        <taxon>Pentapetalae</taxon>
        <taxon>rosids</taxon>
        <taxon>fabids</taxon>
        <taxon>Fabales</taxon>
        <taxon>Fabaceae</taxon>
        <taxon>Papilionoideae</taxon>
        <taxon>50 kb inversion clade</taxon>
        <taxon>NPAAA clade</taxon>
        <taxon>Hologalegina</taxon>
        <taxon>IRL clade</taxon>
        <taxon>Fabeae</taxon>
        <taxon>Vicia</taxon>
    </lineage>
</organism>
<sequence>MNSIVERIGIRFKSRKPLKVKKMKMLEGLCRERGDIEDEGYAESKIDEAYGDALRIVQREKRFSGEFFLTNFLRSESYPTLISDFQFFLLLAGSFSVKGCNYCKGKLMLSHGRFKDGRWTKGIVFFTSSMKKKQEDI</sequence>
<dbReference type="Proteomes" id="UP001157006">
    <property type="component" value="Chromosome 4"/>
</dbReference>
<protein>
    <submittedName>
        <fullName evidence="1">Uncharacterized protein</fullName>
    </submittedName>
</protein>
<accession>A0AAV1APW4</accession>
<dbReference type="EMBL" id="OX451739">
    <property type="protein sequence ID" value="CAI8610487.1"/>
    <property type="molecule type" value="Genomic_DNA"/>
</dbReference>
<reference evidence="1 2" key="1">
    <citation type="submission" date="2023-01" db="EMBL/GenBank/DDBJ databases">
        <authorList>
            <person name="Kreplak J."/>
        </authorList>
    </citation>
    <scope>NUCLEOTIDE SEQUENCE [LARGE SCALE GENOMIC DNA]</scope>
</reference>
<evidence type="ECO:0000313" key="1">
    <source>
        <dbReference type="EMBL" id="CAI8610487.1"/>
    </source>
</evidence>
<gene>
    <name evidence="1" type="ORF">VFH_IV184800</name>
</gene>
<keyword evidence="2" id="KW-1185">Reference proteome</keyword>
<dbReference type="AlphaFoldDB" id="A0AAV1APW4"/>
<name>A0AAV1APW4_VICFA</name>
<evidence type="ECO:0000313" key="2">
    <source>
        <dbReference type="Proteomes" id="UP001157006"/>
    </source>
</evidence>
<proteinExistence type="predicted"/>